<comment type="catalytic activity">
    <reaction evidence="11">
        <text>a 2-methoxy-6-(all-trans-polyprenyl)phenol + 2 reduced [2Fe-2S]-[ferredoxin] + O2 + 2 H(+) = a 2-methoxy-6-(all-trans-polyprenyl)benzene-1,4-diol + 2 oxidized [2Fe-2S]-[ferredoxin] + H2O</text>
        <dbReference type="Rhea" id="RHEA:81183"/>
        <dbReference type="Rhea" id="RHEA-COMP:9551"/>
        <dbReference type="Rhea" id="RHEA-COMP:10000"/>
        <dbReference type="Rhea" id="RHEA-COMP:10001"/>
        <dbReference type="Rhea" id="RHEA-COMP:10858"/>
        <dbReference type="ChEBI" id="CHEBI:15377"/>
        <dbReference type="ChEBI" id="CHEBI:15378"/>
        <dbReference type="ChEBI" id="CHEBI:15379"/>
        <dbReference type="ChEBI" id="CHEBI:33737"/>
        <dbReference type="ChEBI" id="CHEBI:33738"/>
        <dbReference type="ChEBI" id="CHEBI:62731"/>
        <dbReference type="ChEBI" id="CHEBI:84166"/>
        <dbReference type="EC" id="1.14.15.46"/>
    </reaction>
</comment>
<dbReference type="PANTHER" id="PTHR43876:SF7">
    <property type="entry name" value="UBIQUINONE BIOSYNTHESIS MONOOXYGENASE COQ6, MITOCHONDRIAL"/>
    <property type="match status" value="1"/>
</dbReference>
<comment type="similarity">
    <text evidence="2 11">Belongs to the UbiH/COQ6 family.</text>
</comment>
<keyword evidence="9 11" id="KW-0496">Mitochondrion</keyword>
<comment type="subunit">
    <text evidence="11">Component of a multi-subunit COQ enzyme complex.</text>
</comment>
<keyword evidence="10 11" id="KW-0472">Membrane</keyword>
<dbReference type="UniPathway" id="UPA00232"/>
<name>A0A5B8MXX2_9CHLO</name>
<dbReference type="NCBIfam" id="TIGR01988">
    <property type="entry name" value="Ubi-OHases"/>
    <property type="match status" value="1"/>
</dbReference>
<comment type="function">
    <text evidence="11">FAD-dependent monooxygenase required for two non-consecutive steps during ubiquinone biosynthesis. Required for the C5-ring hydroxylation during ubiquinone biosynthesis by catalyzing the hydroxylation of 4-hydroxy-3-(all-trans-polyprenyl)benzoic acid to 3,4-dihydroxy-5-(all-trans-polyprenyl)benzoic acid. Also acts downstream of coq4, for the C1-hydroxylation during ubiquinone biosynthesis by catalyzing the hydroxylation of 2-methoxy-6-(all-trans-polyprenyl)phenol to 2-methoxy-6-(all-trans-polyprenyl)benzene-1,4-diol. The electrons required for the hydroxylation reaction are funneled indirectly to coq6 from NADPH via a ferredoxin/ferredoxin reductase system.</text>
</comment>
<dbReference type="SUPFAM" id="SSF51905">
    <property type="entry name" value="FAD/NAD(P)-binding domain"/>
    <property type="match status" value="1"/>
</dbReference>
<dbReference type="GO" id="GO:0071949">
    <property type="term" value="F:FAD binding"/>
    <property type="evidence" value="ECO:0007669"/>
    <property type="project" value="InterPro"/>
</dbReference>
<dbReference type="InterPro" id="IPR002938">
    <property type="entry name" value="FAD-bd"/>
</dbReference>
<evidence type="ECO:0000256" key="8">
    <source>
        <dbReference type="ARBA" id="ARBA00023033"/>
    </source>
</evidence>
<keyword evidence="13" id="KW-0830">Ubiquinone</keyword>
<dbReference type="PANTHER" id="PTHR43876">
    <property type="entry name" value="UBIQUINONE BIOSYNTHESIS MONOOXYGENASE COQ6, MITOCHONDRIAL"/>
    <property type="match status" value="1"/>
</dbReference>
<evidence type="ECO:0000256" key="3">
    <source>
        <dbReference type="ARBA" id="ARBA00022630"/>
    </source>
</evidence>
<dbReference type="EMBL" id="CP031046">
    <property type="protein sequence ID" value="QDZ24324.1"/>
    <property type="molecule type" value="Genomic_DNA"/>
</dbReference>
<dbReference type="Proteomes" id="UP000316726">
    <property type="component" value="Chromosome 13"/>
</dbReference>
<evidence type="ECO:0000256" key="10">
    <source>
        <dbReference type="ARBA" id="ARBA00023136"/>
    </source>
</evidence>
<dbReference type="Pfam" id="PF01494">
    <property type="entry name" value="FAD_binding_3"/>
    <property type="match status" value="2"/>
</dbReference>
<evidence type="ECO:0000256" key="7">
    <source>
        <dbReference type="ARBA" id="ARBA00023002"/>
    </source>
</evidence>
<reference evidence="13 14" key="1">
    <citation type="submission" date="2018-07" db="EMBL/GenBank/DDBJ databases">
        <title>The complete nuclear genome of the prasinophyte Chloropicon primus (CCMP1205).</title>
        <authorList>
            <person name="Pombert J.-F."/>
            <person name="Otis C."/>
            <person name="Turmel M."/>
            <person name="Lemieux C."/>
        </authorList>
    </citation>
    <scope>NUCLEOTIDE SEQUENCE [LARGE SCALE GENOMIC DNA]</scope>
    <source>
        <strain evidence="13 14">CCMP1205</strain>
    </source>
</reference>
<dbReference type="EC" id="1.14.15.46" evidence="11"/>
<feature type="domain" description="FAD-binding" evidence="12">
    <location>
        <begin position="78"/>
        <end position="358"/>
    </location>
</feature>
<dbReference type="InterPro" id="IPR051205">
    <property type="entry name" value="UbiH/COQ6_monooxygenase"/>
</dbReference>
<dbReference type="OrthoDB" id="683240at2759"/>
<dbReference type="FunFam" id="3.50.50.60:FF:000021">
    <property type="entry name" value="Ubiquinone biosynthesis monooxygenase COQ6"/>
    <property type="match status" value="1"/>
</dbReference>
<evidence type="ECO:0000256" key="4">
    <source>
        <dbReference type="ARBA" id="ARBA00022688"/>
    </source>
</evidence>
<sequence>MALAAVRRLGRDLAASTRARATGVVCQAEVCSASSTEGVRSLDPATSVSPSWTTRRSRKLCESASASASASASQGGDEYDVVVVGGGMIGSALACGLKHGPLTSELRVAVVDKEKQQGWGAESRRGASVPDIRVSTLTPSTLGFLDRVGVGSNLLPPVSASFDSMQVWDAFGRGHMQFSSPTFLGQVIENEVLKEELQRRAEELGCDFVYGSVTDIAVPRPKVGITKAPEEKPGGDGDRSVISFASGLSISTPLVVGADGAQSLVAKKAGIRFLEYNYGQRAVTCALRVSEPHSTAFQRFLPTGPIALLPVRGGYSNVVWSTTVAEAKRLESLGSKEFARAVDDALRSEPASAGGDVHFFSPATLGSAVSTLLGGRRRTNDVGGDLGQVTETRGEFVDPPEVLEVAGTSQKSFPLGSKHALTYCQRGVVLVGDAAHRIHPLAGQGVNIGFGDVECLMIVLQEALWSGQDYSDLLTLEKYSRERRIANAAMIRTLDAVKSLYQSQYTPLALTRNLGMDILNNSGPLKDAIVGYASSNATAKKIF</sequence>
<organism evidence="13 14">
    <name type="scientific">Chloropicon primus</name>
    <dbReference type="NCBI Taxonomy" id="1764295"/>
    <lineage>
        <taxon>Eukaryota</taxon>
        <taxon>Viridiplantae</taxon>
        <taxon>Chlorophyta</taxon>
        <taxon>Chloropicophyceae</taxon>
        <taxon>Chloropicales</taxon>
        <taxon>Chloropicaceae</taxon>
        <taxon>Chloropicon</taxon>
    </lineage>
</organism>
<evidence type="ECO:0000259" key="12">
    <source>
        <dbReference type="Pfam" id="PF01494"/>
    </source>
</evidence>
<keyword evidence="7 11" id="KW-0560">Oxidoreductase</keyword>
<comment type="cofactor">
    <cofactor evidence="1 11">
        <name>FAD</name>
        <dbReference type="ChEBI" id="CHEBI:57692"/>
    </cofactor>
</comment>
<dbReference type="InterPro" id="IPR010971">
    <property type="entry name" value="UbiH/COQ6"/>
</dbReference>
<dbReference type="GO" id="GO:0016123">
    <property type="term" value="P:xanthophyll biosynthetic process"/>
    <property type="evidence" value="ECO:0007669"/>
    <property type="project" value="TreeGrafter"/>
</dbReference>
<dbReference type="PRINTS" id="PR00420">
    <property type="entry name" value="RNGMNOXGNASE"/>
</dbReference>
<keyword evidence="5 11" id="KW-0999">Mitochondrion inner membrane</keyword>
<evidence type="ECO:0000313" key="13">
    <source>
        <dbReference type="EMBL" id="QDZ24324.1"/>
    </source>
</evidence>
<dbReference type="GO" id="GO:0016712">
    <property type="term" value="F:oxidoreductase activity, acting on paired donors, with incorporation or reduction of molecular oxygen, reduced flavin or flavoprotein as one donor, and incorporation of one atom of oxygen"/>
    <property type="evidence" value="ECO:0007669"/>
    <property type="project" value="UniProtKB-UniRule"/>
</dbReference>
<feature type="domain" description="FAD-binding" evidence="12">
    <location>
        <begin position="408"/>
        <end position="491"/>
    </location>
</feature>
<dbReference type="InterPro" id="IPR036188">
    <property type="entry name" value="FAD/NAD-bd_sf"/>
</dbReference>
<dbReference type="GO" id="GO:0031314">
    <property type="term" value="C:extrinsic component of mitochondrial inner membrane"/>
    <property type="evidence" value="ECO:0007669"/>
    <property type="project" value="UniProtKB-UniRule"/>
</dbReference>
<protein>
    <recommendedName>
        <fullName evidence="11">Ubiquinone biosynthesis monooxygenase COQ6, mitochondrial</fullName>
        <ecNumber evidence="11">1.14.15.45</ecNumber>
    </recommendedName>
    <alternativeName>
        <fullName evidence="11">2-methoxy-6-polyprenolphenol 4-hydroxylase</fullName>
        <ecNumber evidence="11">1.14.15.46</ecNumber>
    </alternativeName>
</protein>
<comment type="catalytic activity">
    <reaction evidence="11">
        <text>a 4-hydroxy-3-(all-trans-polyprenyl)benzoate + 2 reduced [2Fe-2S]-[ferredoxin] + O2 + 2 H(+) = a 3,4-dihydroxy-5-(all-trans-polyprenyl)benzoate + 2 oxidized [2Fe-2S]-[ferredoxin] + H2O</text>
        <dbReference type="Rhea" id="RHEA:81195"/>
        <dbReference type="Rhea" id="RHEA-COMP:9514"/>
        <dbReference type="Rhea" id="RHEA-COMP:10000"/>
        <dbReference type="Rhea" id="RHEA-COMP:10001"/>
        <dbReference type="Rhea" id="RHEA-COMP:10930"/>
        <dbReference type="ChEBI" id="CHEBI:15377"/>
        <dbReference type="ChEBI" id="CHEBI:15378"/>
        <dbReference type="ChEBI" id="CHEBI:15379"/>
        <dbReference type="ChEBI" id="CHEBI:33737"/>
        <dbReference type="ChEBI" id="CHEBI:33738"/>
        <dbReference type="ChEBI" id="CHEBI:64694"/>
        <dbReference type="ChEBI" id="CHEBI:78396"/>
        <dbReference type="EC" id="1.14.15.45"/>
    </reaction>
</comment>
<comment type="pathway">
    <text evidence="11">Cofactor biosynthesis; ubiquinone biosynthesis.</text>
</comment>
<dbReference type="InterPro" id="IPR000689">
    <property type="entry name" value="UbQ_mOase_COQ6"/>
</dbReference>
<dbReference type="GO" id="GO:0120538">
    <property type="term" value="F:2-methoxy-6-polyprenolphenol 4-hydroxylase activity"/>
    <property type="evidence" value="ECO:0007669"/>
    <property type="project" value="UniProtKB-EC"/>
</dbReference>
<evidence type="ECO:0000256" key="11">
    <source>
        <dbReference type="HAMAP-Rule" id="MF_03193"/>
    </source>
</evidence>
<evidence type="ECO:0000256" key="5">
    <source>
        <dbReference type="ARBA" id="ARBA00022792"/>
    </source>
</evidence>
<keyword evidence="3 11" id="KW-0285">Flavoprotein</keyword>
<evidence type="ECO:0000313" key="14">
    <source>
        <dbReference type="Proteomes" id="UP000316726"/>
    </source>
</evidence>
<evidence type="ECO:0000256" key="6">
    <source>
        <dbReference type="ARBA" id="ARBA00022827"/>
    </source>
</evidence>
<dbReference type="InterPro" id="IPR018168">
    <property type="entry name" value="Ubi_Hdrlase_CS"/>
</dbReference>
<dbReference type="GO" id="GO:0106364">
    <property type="term" value="F:4-hydroxy-3-all-trans-polyprenylbenzoate oxygenase activity"/>
    <property type="evidence" value="ECO:0007669"/>
    <property type="project" value="UniProtKB-EC"/>
</dbReference>
<dbReference type="STRING" id="1764295.A0A5B8MXX2"/>
<dbReference type="AlphaFoldDB" id="A0A5B8MXX2"/>
<dbReference type="HAMAP" id="MF_03193">
    <property type="entry name" value="COQ6_monooxygenase"/>
    <property type="match status" value="1"/>
</dbReference>
<evidence type="ECO:0000256" key="9">
    <source>
        <dbReference type="ARBA" id="ARBA00023128"/>
    </source>
</evidence>
<proteinExistence type="inferred from homology"/>
<keyword evidence="6 11" id="KW-0274">FAD</keyword>
<dbReference type="Gene3D" id="3.50.50.60">
    <property type="entry name" value="FAD/NAD(P)-binding domain"/>
    <property type="match status" value="2"/>
</dbReference>
<dbReference type="EC" id="1.14.15.45" evidence="11"/>
<keyword evidence="4 11" id="KW-0831">Ubiquinone biosynthesis</keyword>
<comment type="subcellular location">
    <subcellularLocation>
        <location evidence="11">Mitochondrion inner membrane</location>
        <topology evidence="11">Peripheral membrane protein</topology>
        <orientation evidence="11">Matrix side</orientation>
    </subcellularLocation>
</comment>
<gene>
    <name evidence="11" type="primary">COQ6</name>
    <name evidence="13" type="ORF">A3770_13p68420</name>
</gene>
<evidence type="ECO:0000256" key="2">
    <source>
        <dbReference type="ARBA" id="ARBA00005349"/>
    </source>
</evidence>
<dbReference type="PROSITE" id="PS01304">
    <property type="entry name" value="UBIH"/>
    <property type="match status" value="1"/>
</dbReference>
<keyword evidence="8 11" id="KW-0503">Monooxygenase</keyword>
<keyword evidence="14" id="KW-1185">Reference proteome</keyword>
<dbReference type="GO" id="GO:0016120">
    <property type="term" value="P:carotene biosynthetic process"/>
    <property type="evidence" value="ECO:0007669"/>
    <property type="project" value="TreeGrafter"/>
</dbReference>
<evidence type="ECO:0000256" key="1">
    <source>
        <dbReference type="ARBA" id="ARBA00001974"/>
    </source>
</evidence>
<accession>A0A5B8MXX2</accession>